<accession>A0A1Y1LSY4</accession>
<organism evidence="1">
    <name type="scientific">Photinus pyralis</name>
    <name type="common">Common eastern firefly</name>
    <name type="synonym">Lampyris pyralis</name>
    <dbReference type="NCBI Taxonomy" id="7054"/>
    <lineage>
        <taxon>Eukaryota</taxon>
        <taxon>Metazoa</taxon>
        <taxon>Ecdysozoa</taxon>
        <taxon>Arthropoda</taxon>
        <taxon>Hexapoda</taxon>
        <taxon>Insecta</taxon>
        <taxon>Pterygota</taxon>
        <taxon>Neoptera</taxon>
        <taxon>Endopterygota</taxon>
        <taxon>Coleoptera</taxon>
        <taxon>Polyphaga</taxon>
        <taxon>Elateriformia</taxon>
        <taxon>Elateroidea</taxon>
        <taxon>Lampyridae</taxon>
        <taxon>Lampyrinae</taxon>
        <taxon>Photinus</taxon>
    </lineage>
</organism>
<dbReference type="EMBL" id="GEZM01047759">
    <property type="protein sequence ID" value="JAV76763.1"/>
    <property type="molecule type" value="Transcribed_RNA"/>
</dbReference>
<name>A0A1Y1LSY4_PHOPY</name>
<evidence type="ECO:0000313" key="1">
    <source>
        <dbReference type="EMBL" id="JAV76763.1"/>
    </source>
</evidence>
<reference evidence="1" key="1">
    <citation type="journal article" date="2016" name="Sci. Rep.">
        <title>Molecular characterization of firefly nuptial gifts: a multi-omics approach sheds light on postcopulatory sexual selection.</title>
        <authorList>
            <person name="Al-Wathiqui N."/>
            <person name="Fallon T.R."/>
            <person name="South A."/>
            <person name="Weng J.K."/>
            <person name="Lewis S.M."/>
        </authorList>
    </citation>
    <scope>NUCLEOTIDE SEQUENCE</scope>
</reference>
<proteinExistence type="predicted"/>
<protein>
    <submittedName>
        <fullName evidence="1">Uncharacterized protein</fullName>
    </submittedName>
</protein>
<sequence>MTEPLHVWTQGFLWTASHDVSMHVSRLIYLTCLDVGSDMHLPLDSLNWLLQVMVTCLNSPTTYTPLPRCNNNKSIGSSLPAFLQAAARPGIGEIMTKCRKRSQSAANIEGHRQTRCMPSMHQLYFRGRVKKKNVYCLGLAQAETSRLIIP</sequence>
<dbReference type="AlphaFoldDB" id="A0A1Y1LSY4"/>